<evidence type="ECO:0000256" key="8">
    <source>
        <dbReference type="ARBA" id="ARBA00023125"/>
    </source>
</evidence>
<dbReference type="CDD" id="cd00984">
    <property type="entry name" value="DnaB_C"/>
    <property type="match status" value="1"/>
</dbReference>
<dbReference type="PANTHER" id="PTHR30153:SF2">
    <property type="entry name" value="REPLICATIVE DNA HELICASE"/>
    <property type="match status" value="1"/>
</dbReference>
<reference evidence="16 17" key="1">
    <citation type="submission" date="2019-08" db="EMBL/GenBank/DDBJ databases">
        <title>Genomic characterization of a novel candidate phylum (ARYD3) from a high temperature, high salinity tertiary oil reservoir in north central Oklahoma, USA.</title>
        <authorList>
            <person name="Youssef N.H."/>
            <person name="Yadav A."/>
            <person name="Elshahed M.S."/>
        </authorList>
    </citation>
    <scope>NUCLEOTIDE SEQUENCE [LARGE SCALE GENOMIC DNA]</scope>
    <source>
        <strain evidence="16">ARYD1</strain>
    </source>
</reference>
<dbReference type="Pfam" id="PF03796">
    <property type="entry name" value="DnaB_C"/>
    <property type="match status" value="1"/>
</dbReference>
<evidence type="ECO:0000313" key="16">
    <source>
        <dbReference type="EMBL" id="TYB32258.1"/>
    </source>
</evidence>
<comment type="function">
    <text evidence="10 13">The main replicative DNA helicase, it participates in initiation and elongation during chromosome replication. Travels ahead of the DNA replisome, separating dsDNA into templates for DNA synthesis. A processive ATP-dependent 5'-3' DNA helicase it has DNA-dependent ATPase activity.</text>
</comment>
<dbReference type="Proteomes" id="UP000323337">
    <property type="component" value="Unassembled WGS sequence"/>
</dbReference>
<dbReference type="GO" id="GO:0005524">
    <property type="term" value="F:ATP binding"/>
    <property type="evidence" value="ECO:0007669"/>
    <property type="project" value="UniProtKB-UniRule"/>
</dbReference>
<keyword evidence="3 13" id="KW-0235">DNA replication</keyword>
<evidence type="ECO:0000256" key="6">
    <source>
        <dbReference type="ARBA" id="ARBA00022806"/>
    </source>
</evidence>
<dbReference type="AlphaFoldDB" id="A0A5D0MLY1"/>
<evidence type="ECO:0000256" key="14">
    <source>
        <dbReference type="SAM" id="MobiDB-lite"/>
    </source>
</evidence>
<comment type="catalytic activity">
    <reaction evidence="11 13">
        <text>ATP + H2O = ADP + phosphate + H(+)</text>
        <dbReference type="Rhea" id="RHEA:13065"/>
        <dbReference type="ChEBI" id="CHEBI:15377"/>
        <dbReference type="ChEBI" id="CHEBI:15378"/>
        <dbReference type="ChEBI" id="CHEBI:30616"/>
        <dbReference type="ChEBI" id="CHEBI:43474"/>
        <dbReference type="ChEBI" id="CHEBI:456216"/>
        <dbReference type="EC" id="5.6.2.3"/>
    </reaction>
</comment>
<evidence type="ECO:0000256" key="11">
    <source>
        <dbReference type="ARBA" id="ARBA00048954"/>
    </source>
</evidence>
<dbReference type="SUPFAM" id="SSF52540">
    <property type="entry name" value="P-loop containing nucleoside triphosphate hydrolases"/>
    <property type="match status" value="1"/>
</dbReference>
<dbReference type="GO" id="GO:0006269">
    <property type="term" value="P:DNA replication, synthesis of primer"/>
    <property type="evidence" value="ECO:0007669"/>
    <property type="project" value="UniProtKB-UniRule"/>
</dbReference>
<dbReference type="PANTHER" id="PTHR30153">
    <property type="entry name" value="REPLICATIVE DNA HELICASE DNAB"/>
    <property type="match status" value="1"/>
</dbReference>
<keyword evidence="5 13" id="KW-0378">Hydrolase</keyword>
<comment type="similarity">
    <text evidence="1 13">Belongs to the helicase family. DnaB subfamily.</text>
</comment>
<dbReference type="NCBIfam" id="TIGR00665">
    <property type="entry name" value="DnaB"/>
    <property type="match status" value="1"/>
</dbReference>
<accession>A0A5D0MLY1</accession>
<name>A0A5D0MLY1_FLESI</name>
<evidence type="ECO:0000256" key="12">
    <source>
        <dbReference type="NCBIfam" id="TIGR00665"/>
    </source>
</evidence>
<evidence type="ECO:0000256" key="9">
    <source>
        <dbReference type="ARBA" id="ARBA00023235"/>
    </source>
</evidence>
<evidence type="ECO:0000256" key="7">
    <source>
        <dbReference type="ARBA" id="ARBA00022840"/>
    </source>
</evidence>
<dbReference type="InterPro" id="IPR036185">
    <property type="entry name" value="DNA_heli_DnaB-like_N_sf"/>
</dbReference>
<evidence type="ECO:0000256" key="5">
    <source>
        <dbReference type="ARBA" id="ARBA00022801"/>
    </source>
</evidence>
<dbReference type="FunFam" id="1.10.860.10:FF:000001">
    <property type="entry name" value="Replicative DNA helicase"/>
    <property type="match status" value="1"/>
</dbReference>
<dbReference type="Gene3D" id="1.10.860.10">
    <property type="entry name" value="DNAb Helicase, Chain A"/>
    <property type="match status" value="1"/>
</dbReference>
<evidence type="ECO:0000256" key="1">
    <source>
        <dbReference type="ARBA" id="ARBA00008428"/>
    </source>
</evidence>
<dbReference type="PROSITE" id="PS51199">
    <property type="entry name" value="SF4_HELICASE"/>
    <property type="match status" value="1"/>
</dbReference>
<dbReference type="InterPro" id="IPR027417">
    <property type="entry name" value="P-loop_NTPase"/>
</dbReference>
<evidence type="ECO:0000256" key="10">
    <source>
        <dbReference type="ARBA" id="ARBA00044932"/>
    </source>
</evidence>
<dbReference type="InterPro" id="IPR016136">
    <property type="entry name" value="DNA_helicase_N/primase_C"/>
</dbReference>
<evidence type="ECO:0000256" key="13">
    <source>
        <dbReference type="RuleBase" id="RU362085"/>
    </source>
</evidence>
<evidence type="ECO:0000256" key="4">
    <source>
        <dbReference type="ARBA" id="ARBA00022741"/>
    </source>
</evidence>
<evidence type="ECO:0000259" key="15">
    <source>
        <dbReference type="PROSITE" id="PS51199"/>
    </source>
</evidence>
<dbReference type="SMART" id="SM00382">
    <property type="entry name" value="AAA"/>
    <property type="match status" value="1"/>
</dbReference>
<sequence>MANSYTKSYRNNSSYSDNNSPAIKKPPYSMEAEQAVLASILIDDKALDKIVHILGVSDFYYPPHKIIFKELMELSHNNKPLDIVTLVSSLNDKELTEKAGGVDYVSELVNIIPNSANIVHYANMVKDKALLRALIEFSSDIAEKSYSYTGEISNLVDEAEKHIFSLAEFKLKNEVQPIGVVIKDTFEILESLYGRNEQITGIPTGFMDLDRLTNGLQKSDLIIVAGRPGMGKTAFAMNLALNTCSKYDKSAAVFSLEMSSGQLVQRLLSSEAKIESTKLRNGRLNNDEWQRLASVGSELNDLNLFLDDTPAISSMELRAKCRRLKREYDLDVVIVDYLQLMSGSRAESREQQISEISRALKALAKELNIPVIALSQLNRGVENRTDKRPVPSDLRESGAIEQDADLIMFLYRDEVYHQDTKLPGLAELIVAKHRNGPTDTIKLAFLEEYTRFENAEL</sequence>
<dbReference type="GO" id="GO:0043139">
    <property type="term" value="F:5'-3' DNA helicase activity"/>
    <property type="evidence" value="ECO:0007669"/>
    <property type="project" value="UniProtKB-EC"/>
</dbReference>
<evidence type="ECO:0000256" key="3">
    <source>
        <dbReference type="ARBA" id="ARBA00022705"/>
    </source>
</evidence>
<dbReference type="FunFam" id="3.40.50.300:FF:000076">
    <property type="entry name" value="Replicative DNA helicase"/>
    <property type="match status" value="1"/>
</dbReference>
<feature type="region of interest" description="Disordered" evidence="14">
    <location>
        <begin position="1"/>
        <end position="22"/>
    </location>
</feature>
<dbReference type="SUPFAM" id="SSF48024">
    <property type="entry name" value="N-terminal domain of DnaB helicase"/>
    <property type="match status" value="1"/>
</dbReference>
<keyword evidence="9" id="KW-0413">Isomerase</keyword>
<dbReference type="NCBIfam" id="NF004384">
    <property type="entry name" value="PRK05748.1"/>
    <property type="match status" value="1"/>
</dbReference>
<keyword evidence="2 13" id="KW-0639">Primosome</keyword>
<dbReference type="EC" id="5.6.2.3" evidence="12 13"/>
<comment type="caution">
    <text evidence="16">The sequence shown here is derived from an EMBL/GenBank/DDBJ whole genome shotgun (WGS) entry which is preliminary data.</text>
</comment>
<feature type="domain" description="SF4 helicase" evidence="15">
    <location>
        <begin position="195"/>
        <end position="457"/>
    </location>
</feature>
<gene>
    <name evidence="16" type="primary">dnaB</name>
    <name evidence="16" type="ORF">FXF49_12400</name>
</gene>
<protein>
    <recommendedName>
        <fullName evidence="12 13">Replicative DNA helicase</fullName>
        <ecNumber evidence="12 13">5.6.2.3</ecNumber>
    </recommendedName>
</protein>
<dbReference type="RefSeq" id="WP_303702217.1">
    <property type="nucleotide sequence ID" value="NZ_VSIV01000408.1"/>
</dbReference>
<dbReference type="GO" id="GO:0003677">
    <property type="term" value="F:DNA binding"/>
    <property type="evidence" value="ECO:0007669"/>
    <property type="project" value="UniProtKB-UniRule"/>
</dbReference>
<dbReference type="EMBL" id="VSIV01000408">
    <property type="protein sequence ID" value="TYB32258.1"/>
    <property type="molecule type" value="Genomic_DNA"/>
</dbReference>
<evidence type="ECO:0000256" key="2">
    <source>
        <dbReference type="ARBA" id="ARBA00022515"/>
    </source>
</evidence>
<feature type="compositionally biased region" description="Low complexity" evidence="14">
    <location>
        <begin position="8"/>
        <end position="20"/>
    </location>
</feature>
<dbReference type="Gene3D" id="3.40.50.300">
    <property type="entry name" value="P-loop containing nucleotide triphosphate hydrolases"/>
    <property type="match status" value="1"/>
</dbReference>
<keyword evidence="4 13" id="KW-0547">Nucleotide-binding</keyword>
<dbReference type="GO" id="GO:1990077">
    <property type="term" value="C:primosome complex"/>
    <property type="evidence" value="ECO:0007669"/>
    <property type="project" value="UniProtKB-UniRule"/>
</dbReference>
<dbReference type="GO" id="GO:0042802">
    <property type="term" value="F:identical protein binding"/>
    <property type="evidence" value="ECO:0007669"/>
    <property type="project" value="UniProtKB-ARBA"/>
</dbReference>
<evidence type="ECO:0000313" key="17">
    <source>
        <dbReference type="Proteomes" id="UP000323337"/>
    </source>
</evidence>
<keyword evidence="7 13" id="KW-0067">ATP-binding</keyword>
<keyword evidence="6 13" id="KW-0347">Helicase</keyword>
<dbReference type="Pfam" id="PF00772">
    <property type="entry name" value="DnaB"/>
    <property type="match status" value="1"/>
</dbReference>
<keyword evidence="8 13" id="KW-0238">DNA-binding</keyword>
<dbReference type="GO" id="GO:0005829">
    <property type="term" value="C:cytosol"/>
    <property type="evidence" value="ECO:0007669"/>
    <property type="project" value="TreeGrafter"/>
</dbReference>
<dbReference type="InterPro" id="IPR007694">
    <property type="entry name" value="DNA_helicase_DnaB-like_C"/>
</dbReference>
<dbReference type="InterPro" id="IPR003593">
    <property type="entry name" value="AAA+_ATPase"/>
</dbReference>
<dbReference type="InterPro" id="IPR007693">
    <property type="entry name" value="DNA_helicase_DnaB-like_N"/>
</dbReference>
<organism evidence="16 17">
    <name type="scientific">Flexistipes sinusarabici</name>
    <dbReference type="NCBI Taxonomy" id="2352"/>
    <lineage>
        <taxon>Bacteria</taxon>
        <taxon>Pseudomonadati</taxon>
        <taxon>Deferribacterota</taxon>
        <taxon>Deferribacteres</taxon>
        <taxon>Deferribacterales</taxon>
        <taxon>Flexistipitaceae</taxon>
        <taxon>Flexistipes</taxon>
    </lineage>
</organism>
<dbReference type="InterPro" id="IPR007692">
    <property type="entry name" value="DNA_helicase_DnaB"/>
</dbReference>
<dbReference type="GO" id="GO:0016887">
    <property type="term" value="F:ATP hydrolysis activity"/>
    <property type="evidence" value="ECO:0007669"/>
    <property type="project" value="RHEA"/>
</dbReference>
<proteinExistence type="inferred from homology"/>